<dbReference type="Proteomes" id="UP000233517">
    <property type="component" value="Unassembled WGS sequence"/>
</dbReference>
<dbReference type="EMBL" id="PHAI01000003">
    <property type="protein sequence ID" value="PKM91053.1"/>
    <property type="molecule type" value="Genomic_DNA"/>
</dbReference>
<organism evidence="1 2">
    <name type="scientific">Candidatus Falkowbacteria bacterium HGW-Falkowbacteria-1</name>
    <dbReference type="NCBI Taxonomy" id="2013768"/>
    <lineage>
        <taxon>Bacteria</taxon>
        <taxon>Candidatus Falkowiibacteriota</taxon>
    </lineage>
</organism>
<gene>
    <name evidence="1" type="ORF">CVU82_03265</name>
</gene>
<evidence type="ECO:0000313" key="2">
    <source>
        <dbReference type="Proteomes" id="UP000233517"/>
    </source>
</evidence>
<protein>
    <submittedName>
        <fullName evidence="1">Uncharacterized protein</fullName>
    </submittedName>
</protein>
<comment type="caution">
    <text evidence="1">The sequence shown here is derived from an EMBL/GenBank/DDBJ whole genome shotgun (WGS) entry which is preliminary data.</text>
</comment>
<dbReference type="AlphaFoldDB" id="A0A2N2E8I4"/>
<evidence type="ECO:0000313" key="1">
    <source>
        <dbReference type="EMBL" id="PKM91053.1"/>
    </source>
</evidence>
<name>A0A2N2E8I4_9BACT</name>
<proteinExistence type="predicted"/>
<reference evidence="1 2" key="1">
    <citation type="journal article" date="2017" name="ISME J.">
        <title>Potential for microbial H2 and metal transformations associated with novel bacteria and archaea in deep terrestrial subsurface sediments.</title>
        <authorList>
            <person name="Hernsdorf A.W."/>
            <person name="Amano Y."/>
            <person name="Miyakawa K."/>
            <person name="Ise K."/>
            <person name="Suzuki Y."/>
            <person name="Anantharaman K."/>
            <person name="Probst A."/>
            <person name="Burstein D."/>
            <person name="Thomas B.C."/>
            <person name="Banfield J.F."/>
        </authorList>
    </citation>
    <scope>NUCLEOTIDE SEQUENCE [LARGE SCALE GENOMIC DNA]</scope>
    <source>
        <strain evidence="1">HGW-Falkowbacteria-1</strain>
    </source>
</reference>
<sequence>MNEKKYKIKNNTLIIRDRKSAKTHIKQGDYFGTIATILNLLSQDKFIKNTKELKKYLKKISKELEYLQKNFDIKKSLK</sequence>
<accession>A0A2N2E8I4</accession>